<evidence type="ECO:0000256" key="4">
    <source>
        <dbReference type="PROSITE-ProRule" id="PRU01161"/>
    </source>
</evidence>
<evidence type="ECO:0000313" key="6">
    <source>
        <dbReference type="EMBL" id="MFC7184704.1"/>
    </source>
</evidence>
<evidence type="ECO:0000313" key="7">
    <source>
        <dbReference type="Proteomes" id="UP001596435"/>
    </source>
</evidence>
<dbReference type="PANTHER" id="PTHR14226:SF57">
    <property type="entry name" value="BLR7027 PROTEIN"/>
    <property type="match status" value="1"/>
</dbReference>
<dbReference type="Proteomes" id="UP001596435">
    <property type="component" value="Unassembled WGS sequence"/>
</dbReference>
<protein>
    <submittedName>
        <fullName evidence="6">Patatin-like phospholipase family protein</fullName>
    </submittedName>
</protein>
<organism evidence="6 7">
    <name type="scientific">Kitasatospora paranensis</name>
    <dbReference type="NCBI Taxonomy" id="258053"/>
    <lineage>
        <taxon>Bacteria</taxon>
        <taxon>Bacillati</taxon>
        <taxon>Actinomycetota</taxon>
        <taxon>Actinomycetes</taxon>
        <taxon>Kitasatosporales</taxon>
        <taxon>Streptomycetaceae</taxon>
        <taxon>Kitasatospora</taxon>
    </lineage>
</organism>
<keyword evidence="7" id="KW-1185">Reference proteome</keyword>
<keyword evidence="2 4" id="KW-0442">Lipid degradation</keyword>
<gene>
    <name evidence="6" type="ORF">ACFQMG_34650</name>
</gene>
<evidence type="ECO:0000259" key="5">
    <source>
        <dbReference type="PROSITE" id="PS51635"/>
    </source>
</evidence>
<sequence>MNDAALVLGGGGPVGGAWMVGVLAGLVEAGVDPAAADTLIGTSAGAIHGTRLAFGESPRDLYERQLADLDRIEMRVTLAQTARFLWAALPARDPERSIRRLGRAALTAHPAPDRGLHDIVRTMLGDLTAWPDRPLRITAVDAATGRIEAFDAGSGLALVDAVAASCAVPLLWQPVTALGRQWIDGGSRSTGNLQLATGQRQVLAVTPIPTAVGPHPDAQRQAAELRAAGTRTTLVVPDGEARRAMGRDLTANARRPAAARAGHRQGIAAAAALIRTWPR</sequence>
<keyword evidence="3 4" id="KW-0443">Lipid metabolism</keyword>
<evidence type="ECO:0000256" key="3">
    <source>
        <dbReference type="ARBA" id="ARBA00023098"/>
    </source>
</evidence>
<feature type="short sequence motif" description="DGA/G" evidence="4">
    <location>
        <begin position="184"/>
        <end position="186"/>
    </location>
</feature>
<evidence type="ECO:0000256" key="1">
    <source>
        <dbReference type="ARBA" id="ARBA00022801"/>
    </source>
</evidence>
<reference evidence="7" key="1">
    <citation type="journal article" date="2019" name="Int. J. Syst. Evol. Microbiol.">
        <title>The Global Catalogue of Microorganisms (GCM) 10K type strain sequencing project: providing services to taxonomists for standard genome sequencing and annotation.</title>
        <authorList>
            <consortium name="The Broad Institute Genomics Platform"/>
            <consortium name="The Broad Institute Genome Sequencing Center for Infectious Disease"/>
            <person name="Wu L."/>
            <person name="Ma J."/>
        </authorList>
    </citation>
    <scope>NUCLEOTIDE SEQUENCE [LARGE SCALE GENOMIC DNA]</scope>
    <source>
        <strain evidence="7">CGMCC 1.12859</strain>
    </source>
</reference>
<dbReference type="InterPro" id="IPR016035">
    <property type="entry name" value="Acyl_Trfase/lysoPLipase"/>
</dbReference>
<dbReference type="InterPro" id="IPR050301">
    <property type="entry name" value="NTE"/>
</dbReference>
<feature type="active site" description="Nucleophile" evidence="4">
    <location>
        <position position="43"/>
    </location>
</feature>
<dbReference type="SUPFAM" id="SSF52151">
    <property type="entry name" value="FabD/lysophospholipase-like"/>
    <property type="match status" value="1"/>
</dbReference>
<dbReference type="PANTHER" id="PTHR14226">
    <property type="entry name" value="NEUROPATHY TARGET ESTERASE/SWISS CHEESE D.MELANOGASTER"/>
    <property type="match status" value="1"/>
</dbReference>
<comment type="caution">
    <text evidence="6">The sequence shown here is derived from an EMBL/GenBank/DDBJ whole genome shotgun (WGS) entry which is preliminary data.</text>
</comment>
<comment type="caution">
    <text evidence="4">Lacks conserved residue(s) required for the propagation of feature annotation.</text>
</comment>
<dbReference type="Pfam" id="PF01734">
    <property type="entry name" value="Patatin"/>
    <property type="match status" value="1"/>
</dbReference>
<dbReference type="PROSITE" id="PS51635">
    <property type="entry name" value="PNPLA"/>
    <property type="match status" value="1"/>
</dbReference>
<keyword evidence="1 4" id="KW-0378">Hydrolase</keyword>
<feature type="short sequence motif" description="GXSXG" evidence="4">
    <location>
        <begin position="41"/>
        <end position="45"/>
    </location>
</feature>
<dbReference type="EMBL" id="JBHTAJ010000115">
    <property type="protein sequence ID" value="MFC7184704.1"/>
    <property type="molecule type" value="Genomic_DNA"/>
</dbReference>
<feature type="active site" description="Proton acceptor" evidence="4">
    <location>
        <position position="184"/>
    </location>
</feature>
<name>A0ABW2G5F5_9ACTN</name>
<dbReference type="RefSeq" id="WP_345709430.1">
    <property type="nucleotide sequence ID" value="NZ_BAABKV010000001.1"/>
</dbReference>
<accession>A0ABW2G5F5</accession>
<evidence type="ECO:0000256" key="2">
    <source>
        <dbReference type="ARBA" id="ARBA00022963"/>
    </source>
</evidence>
<dbReference type="Gene3D" id="3.40.1090.10">
    <property type="entry name" value="Cytosolic phospholipase A2 catalytic domain"/>
    <property type="match status" value="2"/>
</dbReference>
<feature type="domain" description="PNPLA" evidence="5">
    <location>
        <begin position="7"/>
        <end position="197"/>
    </location>
</feature>
<proteinExistence type="predicted"/>
<dbReference type="InterPro" id="IPR002641">
    <property type="entry name" value="PNPLA_dom"/>
</dbReference>